<gene>
    <name evidence="3" type="ORF">DDW44_16515</name>
</gene>
<dbReference type="InterPro" id="IPR041436">
    <property type="entry name" value="RNAse_A_bac"/>
</dbReference>
<evidence type="ECO:0000313" key="4">
    <source>
        <dbReference type="Proteomes" id="UP000244900"/>
    </source>
</evidence>
<reference evidence="3 4" key="1">
    <citation type="submission" date="2018-05" db="EMBL/GenBank/DDBJ databases">
        <title>Complete genome sequence of sponge-derived Streptomyces sp. HNM0039.</title>
        <authorList>
            <person name="Huang X."/>
            <person name="Zhou S."/>
        </authorList>
    </citation>
    <scope>NUCLEOTIDE SEQUENCE [LARGE SCALE GENOMIC DNA]</scope>
    <source>
        <strain evidence="3 4">HNM0039</strain>
    </source>
</reference>
<feature type="domain" description="Bacterial CdiA-CT RNAse A" evidence="2">
    <location>
        <begin position="75"/>
        <end position="186"/>
    </location>
</feature>
<organism evidence="3 4">
    <name type="scientific">Streptomyces tirandamycinicus</name>
    <dbReference type="NCBI Taxonomy" id="2174846"/>
    <lineage>
        <taxon>Bacteria</taxon>
        <taxon>Bacillati</taxon>
        <taxon>Actinomycetota</taxon>
        <taxon>Actinomycetes</taxon>
        <taxon>Kitasatosporales</taxon>
        <taxon>Streptomycetaceae</taxon>
        <taxon>Streptomyces</taxon>
    </lineage>
</organism>
<dbReference type="Pfam" id="PF18431">
    <property type="entry name" value="RNAse_A_bac"/>
    <property type="match status" value="1"/>
</dbReference>
<feature type="compositionally biased region" description="Basic and acidic residues" evidence="1">
    <location>
        <begin position="36"/>
        <end position="53"/>
    </location>
</feature>
<name>A0A2S1SUX1_9ACTN</name>
<protein>
    <recommendedName>
        <fullName evidence="2">Bacterial CdiA-CT RNAse A domain-containing protein</fullName>
    </recommendedName>
</protein>
<dbReference type="KEGG" id="stir:DDW44_16515"/>
<dbReference type="Proteomes" id="UP000244900">
    <property type="component" value="Chromosome"/>
</dbReference>
<keyword evidence="4" id="KW-1185">Reference proteome</keyword>
<dbReference type="RefSeq" id="WP_017947782.1">
    <property type="nucleotide sequence ID" value="NZ_CP029188.1"/>
</dbReference>
<evidence type="ECO:0000313" key="3">
    <source>
        <dbReference type="EMBL" id="AWI30195.1"/>
    </source>
</evidence>
<evidence type="ECO:0000259" key="2">
    <source>
        <dbReference type="Pfam" id="PF18431"/>
    </source>
</evidence>
<accession>A0A2S1SUX1</accession>
<dbReference type="AlphaFoldDB" id="A0A2S1SUX1"/>
<feature type="region of interest" description="Disordered" evidence="1">
    <location>
        <begin position="1"/>
        <end position="60"/>
    </location>
</feature>
<dbReference type="EMBL" id="CP029188">
    <property type="protein sequence ID" value="AWI30195.1"/>
    <property type="molecule type" value="Genomic_DNA"/>
</dbReference>
<sequence>MIRHDTPEDERDHRELLRRALDDHRDLHPGHHRERGRVTDFQDRDPEYREPADRLPPSGVDVLSDLYREELRDVGHALDKHTGCSLDELREFASYTSEKGASSFDTPGQAADAVNDALCRSAGDIVDWLAGDDPRPFVCDADLGRETGRWARSRDHADGTDVTGVRVVLARDAGDPRGFVFRTAFPIPADHVRGAGRRRP</sequence>
<evidence type="ECO:0000256" key="1">
    <source>
        <dbReference type="SAM" id="MobiDB-lite"/>
    </source>
</evidence>
<feature type="compositionally biased region" description="Basic and acidic residues" evidence="1">
    <location>
        <begin position="1"/>
        <end position="29"/>
    </location>
</feature>
<proteinExistence type="predicted"/>